<dbReference type="EMBL" id="CAMXCT020000539">
    <property type="protein sequence ID" value="CAL1133505.1"/>
    <property type="molecule type" value="Genomic_DNA"/>
</dbReference>
<protein>
    <submittedName>
        <fullName evidence="2">Uncharacterized protein</fullName>
    </submittedName>
</protein>
<organism evidence="2">
    <name type="scientific">Cladocopium goreaui</name>
    <dbReference type="NCBI Taxonomy" id="2562237"/>
    <lineage>
        <taxon>Eukaryota</taxon>
        <taxon>Sar</taxon>
        <taxon>Alveolata</taxon>
        <taxon>Dinophyceae</taxon>
        <taxon>Suessiales</taxon>
        <taxon>Symbiodiniaceae</taxon>
        <taxon>Cladocopium</taxon>
    </lineage>
</organism>
<feature type="compositionally biased region" description="Basic and acidic residues" evidence="1">
    <location>
        <begin position="1"/>
        <end position="21"/>
    </location>
</feature>
<reference evidence="3 4" key="2">
    <citation type="submission" date="2024-05" db="EMBL/GenBank/DDBJ databases">
        <authorList>
            <person name="Chen Y."/>
            <person name="Shah S."/>
            <person name="Dougan E. K."/>
            <person name="Thang M."/>
            <person name="Chan C."/>
        </authorList>
    </citation>
    <scope>NUCLEOTIDE SEQUENCE [LARGE SCALE GENOMIC DNA]</scope>
</reference>
<evidence type="ECO:0000313" key="3">
    <source>
        <dbReference type="EMBL" id="CAL4767442.1"/>
    </source>
</evidence>
<comment type="caution">
    <text evidence="2">The sequence shown here is derived from an EMBL/GenBank/DDBJ whole genome shotgun (WGS) entry which is preliminary data.</text>
</comment>
<gene>
    <name evidence="2" type="ORF">C1SCF055_LOCUS8035</name>
</gene>
<sequence length="1103" mass="123499">MNVEDVKNEVLKEEDMVKSEEGSQEDLGLKTVQPGPRTAGITDRNLLKQTLLEIFASNCEKAGGPVQFLEQSLNRERLDEVLLKMCPWMDSIDYVQPSLLGKREKALVHITMLSHEVAASTKGYPFGSVCCELAEEFLVHGFLTEAQPLLLWTTPADREASQQSFKVRYVKGMARCSTLLLLLAIIVEEDVDLAEMFPDLFHSIQMIHVLFESHADLASVAIANAHASNRGRIRAPHDIMTWVCKLKKLEAGGSYQPSEVLERFNAKATGKASVTGNKRMAALNLLQAPCKTGVTNMLDLLSKVGSKRVWWNEDSFCNKKLMPGFAPRTTKPDWQNVLNVTETSFNAWVDSLNQQQLNKSPAARRPLDKSRLEEHSALSAFWCWAKEQALGHALSKEDLQPVHTKFLNGDIALQLDLQSLLHERKKAISFLDVKCLRELNQKKVTCTDLALVGQAKTEIEAGKFEAMEFQLLREKLKNDIAATQMYRSKLECHETLLYHAKVEHTRKRRLQALDAVEELFKGAVAKFSFTSTVEHALNGLLQLKKEYRVDRLPILLMVNWASPSTIRDEQMMQLQVQVLQQILGQEDFEPMGLVVMPVWERAKGSLYKSETLLLKSLSEKEINMDEKASLSFEERADPRDRRPLEYPLRLAFPMRTSSAQQASPWQRCSLFQNNRTSSRAKMMLTKDMRLPESEEDLPSTDLEQRVSMAERYSQLGESAAGALLASTLGSLPAGHPCCVLLDASPKSGEFARTVLKSPESSTAWHYVALAPENQLDWAQQDLKDFAMELYLMRSLKIKAMEPLPETLAADETPQVLVPKLAIGIVDGVNLVLPPDLVGKWAASSFKDEWAQMQEDMESQLPPRHDLSSMPKAKRQRVDSAPQAEGQPVTVKAISGLDATKMMVQASGVGKLKGLTFQLYPSNVLVLLNPTASDVAVTGHLTSWHKGRWWTPKEAGEGFDPALDLVWKFTSSSDILILDGMSLTLHQALEDMKKTKPEKVLLRYHILKDNPQGCHGPGDFDIELKHEVGWRAERATVEGDAKKQNPATLAALVPADAWDLNAVQILWTSRWAKQGLTGIKPMVWLKGSVVIPPEHYVQLTVSTE</sequence>
<evidence type="ECO:0000313" key="2">
    <source>
        <dbReference type="EMBL" id="CAI3980130.1"/>
    </source>
</evidence>
<reference evidence="2" key="1">
    <citation type="submission" date="2022-10" db="EMBL/GenBank/DDBJ databases">
        <authorList>
            <person name="Chen Y."/>
            <person name="Dougan E. K."/>
            <person name="Chan C."/>
            <person name="Rhodes N."/>
            <person name="Thang M."/>
        </authorList>
    </citation>
    <scope>NUCLEOTIDE SEQUENCE</scope>
</reference>
<feature type="region of interest" description="Disordered" evidence="1">
    <location>
        <begin position="1"/>
        <end position="35"/>
    </location>
</feature>
<feature type="region of interest" description="Disordered" evidence="1">
    <location>
        <begin position="854"/>
        <end position="885"/>
    </location>
</feature>
<evidence type="ECO:0000313" key="4">
    <source>
        <dbReference type="Proteomes" id="UP001152797"/>
    </source>
</evidence>
<proteinExistence type="predicted"/>
<dbReference type="EMBL" id="CAMXCT030000539">
    <property type="protein sequence ID" value="CAL4767442.1"/>
    <property type="molecule type" value="Genomic_DNA"/>
</dbReference>
<name>A0A9P1BV72_9DINO</name>
<dbReference type="AlphaFoldDB" id="A0A9P1BV72"/>
<accession>A0A9P1BV72</accession>
<dbReference type="Proteomes" id="UP001152797">
    <property type="component" value="Unassembled WGS sequence"/>
</dbReference>
<keyword evidence="4" id="KW-1185">Reference proteome</keyword>
<evidence type="ECO:0000256" key="1">
    <source>
        <dbReference type="SAM" id="MobiDB-lite"/>
    </source>
</evidence>
<dbReference type="EMBL" id="CAMXCT010000539">
    <property type="protein sequence ID" value="CAI3980130.1"/>
    <property type="molecule type" value="Genomic_DNA"/>
</dbReference>